<keyword evidence="1" id="KW-0732">Signal</keyword>
<dbReference type="STRING" id="314260.PB2503_12844"/>
<feature type="signal peptide" evidence="1">
    <location>
        <begin position="1"/>
        <end position="23"/>
    </location>
</feature>
<organism evidence="2 3">
    <name type="scientific">Parvularcula bermudensis (strain ATCC BAA-594 / HTCC2503 / KCTC 12087)</name>
    <dbReference type="NCBI Taxonomy" id="314260"/>
    <lineage>
        <taxon>Bacteria</taxon>
        <taxon>Pseudomonadati</taxon>
        <taxon>Pseudomonadota</taxon>
        <taxon>Alphaproteobacteria</taxon>
        <taxon>Parvularculales</taxon>
        <taxon>Parvularculaceae</taxon>
        <taxon>Parvularcula</taxon>
    </lineage>
</organism>
<proteinExistence type="predicted"/>
<evidence type="ECO:0000313" key="2">
    <source>
        <dbReference type="EMBL" id="ADM10606.1"/>
    </source>
</evidence>
<dbReference type="RefSeq" id="WP_013301580.1">
    <property type="nucleotide sequence ID" value="NC_014414.1"/>
</dbReference>
<keyword evidence="3" id="KW-1185">Reference proteome</keyword>
<dbReference type="OrthoDB" id="7362294at2"/>
<reference evidence="2 3" key="2">
    <citation type="journal article" date="2011" name="J. Bacteriol.">
        <title>Complete genome sequence of strain HTCC2503T of Parvularcula bermudensis, the type species of the order "Parvularculales" in the class Alphaproteobacteria.</title>
        <authorList>
            <person name="Oh H.M."/>
            <person name="Kang I."/>
            <person name="Vergin K.L."/>
            <person name="Kang D."/>
            <person name="Rhee K.H."/>
            <person name="Giovannoni S.J."/>
            <person name="Cho J.C."/>
        </authorList>
    </citation>
    <scope>NUCLEOTIDE SEQUENCE [LARGE SCALE GENOMIC DNA]</scope>
    <source>
        <strain evidence="3">ATCC BAA-594 / HTCC2503 / KCTC 12087</strain>
    </source>
</reference>
<dbReference type="EMBL" id="CP002156">
    <property type="protein sequence ID" value="ADM10606.1"/>
    <property type="molecule type" value="Genomic_DNA"/>
</dbReference>
<sequence length="115" mass="12014">MTFSRRLFGACAAILVTLGAAHAAPPIIEEAKANCVVGERIDGYLGIVDGAAANDALRREVRVINQQRSAAYDNLASKNGVTVAVAAKATAERVINGAPSGHCVQNESGEWIRVP</sequence>
<evidence type="ECO:0000256" key="1">
    <source>
        <dbReference type="SAM" id="SignalP"/>
    </source>
</evidence>
<feature type="chain" id="PRO_5003140592" description="DUF1318 domain-containing protein" evidence="1">
    <location>
        <begin position="24"/>
        <end position="115"/>
    </location>
</feature>
<dbReference type="HOGENOM" id="CLU_146585_0_0_5"/>
<protein>
    <recommendedName>
        <fullName evidence="4">DUF1318 domain-containing protein</fullName>
    </recommendedName>
</protein>
<dbReference type="Proteomes" id="UP000001302">
    <property type="component" value="Chromosome"/>
</dbReference>
<name>E0TG35_PARBH</name>
<accession>E0TG35</accession>
<dbReference type="Pfam" id="PF07027">
    <property type="entry name" value="DUF1318"/>
    <property type="match status" value="1"/>
</dbReference>
<dbReference type="eggNOG" id="COG3784">
    <property type="taxonomic scope" value="Bacteria"/>
</dbReference>
<evidence type="ECO:0008006" key="4">
    <source>
        <dbReference type="Google" id="ProtNLM"/>
    </source>
</evidence>
<dbReference type="AlphaFoldDB" id="E0TG35"/>
<dbReference type="KEGG" id="pbr:PB2503_12844"/>
<gene>
    <name evidence="2" type="ordered locus">PB2503_12844</name>
</gene>
<reference evidence="3" key="1">
    <citation type="submission" date="2010-08" db="EMBL/GenBank/DDBJ databases">
        <title>Genome sequence of Parvularcula bermudensis HTCC2503.</title>
        <authorList>
            <person name="Kang D.-M."/>
            <person name="Oh H.-M."/>
            <person name="Cho J.-C."/>
        </authorList>
    </citation>
    <scope>NUCLEOTIDE SEQUENCE [LARGE SCALE GENOMIC DNA]</scope>
    <source>
        <strain evidence="3">ATCC BAA-594 / HTCC2503 / KCTC 12087</strain>
    </source>
</reference>
<evidence type="ECO:0000313" key="3">
    <source>
        <dbReference type="Proteomes" id="UP000001302"/>
    </source>
</evidence>
<dbReference type="InterPro" id="IPR008309">
    <property type="entry name" value="YdbL"/>
</dbReference>